<proteinExistence type="predicted"/>
<organism evidence="2 3">
    <name type="scientific">Hypothenemus hampei</name>
    <name type="common">Coffee berry borer</name>
    <dbReference type="NCBI Taxonomy" id="57062"/>
    <lineage>
        <taxon>Eukaryota</taxon>
        <taxon>Metazoa</taxon>
        <taxon>Ecdysozoa</taxon>
        <taxon>Arthropoda</taxon>
        <taxon>Hexapoda</taxon>
        <taxon>Insecta</taxon>
        <taxon>Pterygota</taxon>
        <taxon>Neoptera</taxon>
        <taxon>Endopterygota</taxon>
        <taxon>Coleoptera</taxon>
        <taxon>Polyphaga</taxon>
        <taxon>Cucujiformia</taxon>
        <taxon>Curculionidae</taxon>
        <taxon>Scolytinae</taxon>
        <taxon>Hypothenemus</taxon>
    </lineage>
</organism>
<comment type="caution">
    <text evidence="2">The sequence shown here is derived from an EMBL/GenBank/DDBJ whole genome shotgun (WGS) entry which is preliminary data.</text>
</comment>
<sequence length="354" mass="40306">GKTELGQIQGSPDSRPEISPVSGEGAGKIEVGAACRFLTIFDERSSMEAEDEIIGKAQDEVNRKLQRQRTYTAGTSTPIEILGSDSEGETETPADIYLPVQAQLNPQVHEPGSNTGIKDIAADDTSMENWIKGLVRATGKKTTQADQIQNLEEARGLKELARKRFREHTPPHPFFTINKKKKKRSPQNTTDWQTQQNTVHAHKNHNEQINNDLDITRVSITINKLIEELNKNIEKNTKKEIKEISTKLNRQAEEMKKIMAQIDTLYQTQVTKDKQIKAMESENKQLRDEIKKLKTERHDEASRHMADIQHRSISTQTTDNPPNPNQYTITQTNQIDTYIKVQRACRQGMGRRKF</sequence>
<keyword evidence="3" id="KW-1185">Reference proteome</keyword>
<gene>
    <name evidence="2" type="ORF">ABEB36_015831</name>
</gene>
<protein>
    <submittedName>
        <fullName evidence="2">Uncharacterized protein</fullName>
    </submittedName>
</protein>
<reference evidence="2 3" key="1">
    <citation type="submission" date="2024-05" db="EMBL/GenBank/DDBJ databases">
        <title>Genetic variation in Jamaican populations of the coffee berry borer (Hypothenemus hampei).</title>
        <authorList>
            <person name="Errbii M."/>
            <person name="Myrie A."/>
        </authorList>
    </citation>
    <scope>NUCLEOTIDE SEQUENCE [LARGE SCALE GENOMIC DNA]</scope>
    <source>
        <strain evidence="2">JA-Hopewell-2020-01-JO</strain>
        <tissue evidence="2">Whole body</tissue>
    </source>
</reference>
<feature type="region of interest" description="Disordered" evidence="1">
    <location>
        <begin position="1"/>
        <end position="26"/>
    </location>
</feature>
<feature type="non-terminal residue" evidence="2">
    <location>
        <position position="1"/>
    </location>
</feature>
<feature type="compositionally biased region" description="Basic and acidic residues" evidence="1">
    <location>
        <begin position="296"/>
        <end position="310"/>
    </location>
</feature>
<accession>A0ABD1DYM3</accession>
<evidence type="ECO:0000313" key="2">
    <source>
        <dbReference type="EMBL" id="KAL1487494.1"/>
    </source>
</evidence>
<dbReference type="Proteomes" id="UP001566132">
    <property type="component" value="Unassembled WGS sequence"/>
</dbReference>
<name>A0ABD1DYM3_HYPHA</name>
<feature type="region of interest" description="Disordered" evidence="1">
    <location>
        <begin position="296"/>
        <end position="329"/>
    </location>
</feature>
<evidence type="ECO:0000313" key="3">
    <source>
        <dbReference type="Proteomes" id="UP001566132"/>
    </source>
</evidence>
<evidence type="ECO:0000256" key="1">
    <source>
        <dbReference type="SAM" id="MobiDB-lite"/>
    </source>
</evidence>
<feature type="compositionally biased region" description="Polar residues" evidence="1">
    <location>
        <begin position="311"/>
        <end position="329"/>
    </location>
</feature>
<feature type="compositionally biased region" description="Polar residues" evidence="1">
    <location>
        <begin position="1"/>
        <end position="12"/>
    </location>
</feature>
<dbReference type="EMBL" id="JBDJPC010000051">
    <property type="protein sequence ID" value="KAL1487494.1"/>
    <property type="molecule type" value="Genomic_DNA"/>
</dbReference>
<dbReference type="AlphaFoldDB" id="A0ABD1DYM3"/>